<sequence length="125" mass="14071">MILSRDLFLSYFQLCKGQGNYYLTIRTRFKVGGAPSNNKGWIYQLSSRLGFSTRVLVHDMPKMVGGHPSSVAPNPVQPTTVPSSPPKVQEIRSKEVTKKVVEVTSKRRTDKVLSQRKKAKVMGRH</sequence>
<feature type="compositionally biased region" description="Low complexity" evidence="1">
    <location>
        <begin position="73"/>
        <end position="82"/>
    </location>
</feature>
<comment type="caution">
    <text evidence="2">The sequence shown here is derived from an EMBL/GenBank/DDBJ whole genome shotgun (WGS) entry which is preliminary data.</text>
</comment>
<feature type="compositionally biased region" description="Basic residues" evidence="1">
    <location>
        <begin position="114"/>
        <end position="125"/>
    </location>
</feature>
<reference evidence="2 3" key="1">
    <citation type="journal article" date="2014" name="Agronomy (Basel)">
        <title>A Draft Genome Sequence for Ensete ventricosum, the Drought-Tolerant Tree Against Hunger.</title>
        <authorList>
            <person name="Harrison J."/>
            <person name="Moore K.A."/>
            <person name="Paszkiewicz K."/>
            <person name="Jones T."/>
            <person name="Grant M."/>
            <person name="Ambacheew D."/>
            <person name="Muzemil S."/>
            <person name="Studholme D.J."/>
        </authorList>
    </citation>
    <scope>NUCLEOTIDE SEQUENCE [LARGE SCALE GENOMIC DNA]</scope>
</reference>
<accession>A0A426Z480</accession>
<proteinExistence type="predicted"/>
<organism evidence="2 3">
    <name type="scientific">Ensete ventricosum</name>
    <name type="common">Abyssinian banana</name>
    <name type="synonym">Musa ensete</name>
    <dbReference type="NCBI Taxonomy" id="4639"/>
    <lineage>
        <taxon>Eukaryota</taxon>
        <taxon>Viridiplantae</taxon>
        <taxon>Streptophyta</taxon>
        <taxon>Embryophyta</taxon>
        <taxon>Tracheophyta</taxon>
        <taxon>Spermatophyta</taxon>
        <taxon>Magnoliopsida</taxon>
        <taxon>Liliopsida</taxon>
        <taxon>Zingiberales</taxon>
        <taxon>Musaceae</taxon>
        <taxon>Ensete</taxon>
    </lineage>
</organism>
<protein>
    <submittedName>
        <fullName evidence="2">Uncharacterized protein</fullName>
    </submittedName>
</protein>
<dbReference type="AlphaFoldDB" id="A0A426Z480"/>
<dbReference type="Proteomes" id="UP000287651">
    <property type="component" value="Unassembled WGS sequence"/>
</dbReference>
<feature type="region of interest" description="Disordered" evidence="1">
    <location>
        <begin position="62"/>
        <end position="91"/>
    </location>
</feature>
<gene>
    <name evidence="2" type="ORF">B296_00026770</name>
</gene>
<evidence type="ECO:0000313" key="2">
    <source>
        <dbReference type="EMBL" id="RRT58782.1"/>
    </source>
</evidence>
<evidence type="ECO:0000313" key="3">
    <source>
        <dbReference type="Proteomes" id="UP000287651"/>
    </source>
</evidence>
<name>A0A426Z480_ENSVE</name>
<feature type="region of interest" description="Disordered" evidence="1">
    <location>
        <begin position="106"/>
        <end position="125"/>
    </location>
</feature>
<evidence type="ECO:0000256" key="1">
    <source>
        <dbReference type="SAM" id="MobiDB-lite"/>
    </source>
</evidence>
<dbReference type="EMBL" id="AMZH03008517">
    <property type="protein sequence ID" value="RRT58782.1"/>
    <property type="molecule type" value="Genomic_DNA"/>
</dbReference>